<dbReference type="AlphaFoldDB" id="A0A2R7YVN5"/>
<reference evidence="1 2" key="1">
    <citation type="submission" date="2018-03" db="EMBL/GenBank/DDBJ databases">
        <authorList>
            <person name="Keele B.F."/>
        </authorList>
    </citation>
    <scope>NUCLEOTIDE SEQUENCE [LARGE SCALE GENOMIC DNA]</scope>
    <source>
        <strain evidence="1 2">IB-3</strain>
    </source>
</reference>
<dbReference type="OrthoDB" id="3784352at2"/>
<keyword evidence="2" id="KW-1185">Reference proteome</keyword>
<protein>
    <submittedName>
        <fullName evidence="1">Uncharacterized protein</fullName>
    </submittedName>
</protein>
<comment type="caution">
    <text evidence="1">The sequence shown here is derived from an EMBL/GenBank/DDBJ whole genome shotgun (WGS) entry which is preliminary data.</text>
</comment>
<sequence length="88" mass="9970">MTVKDRRPSQAAFATATFTETRRVGGEWRQVPASRVHAKTMGSTVTLCGQSTLSWFKFWDIAFVTVQSDRCPQCTDALAQRFAEARRR</sequence>
<dbReference type="Proteomes" id="UP000244867">
    <property type="component" value="Unassembled WGS sequence"/>
</dbReference>
<dbReference type="EMBL" id="PYXZ01000007">
    <property type="protein sequence ID" value="PUA80126.1"/>
    <property type="molecule type" value="Genomic_DNA"/>
</dbReference>
<accession>A0A2R7YVN5</accession>
<name>A0A2R7YVN5_9ACTN</name>
<gene>
    <name evidence="1" type="ORF">C7S10_16425</name>
</gene>
<evidence type="ECO:0000313" key="2">
    <source>
        <dbReference type="Proteomes" id="UP000244867"/>
    </source>
</evidence>
<proteinExistence type="predicted"/>
<dbReference type="RefSeq" id="WP_108345516.1">
    <property type="nucleotide sequence ID" value="NZ_PYXZ01000007.1"/>
</dbReference>
<organism evidence="1 2">
    <name type="scientific">Nocardioides currus</name>
    <dbReference type="NCBI Taxonomy" id="2133958"/>
    <lineage>
        <taxon>Bacteria</taxon>
        <taxon>Bacillati</taxon>
        <taxon>Actinomycetota</taxon>
        <taxon>Actinomycetes</taxon>
        <taxon>Propionibacteriales</taxon>
        <taxon>Nocardioidaceae</taxon>
        <taxon>Nocardioides</taxon>
    </lineage>
</organism>
<evidence type="ECO:0000313" key="1">
    <source>
        <dbReference type="EMBL" id="PUA80126.1"/>
    </source>
</evidence>